<comment type="caution">
    <text evidence="2">The sequence shown here is derived from an EMBL/GenBank/DDBJ whole genome shotgun (WGS) entry which is preliminary data.</text>
</comment>
<evidence type="ECO:0000313" key="2">
    <source>
        <dbReference type="EMBL" id="MDT0346604.1"/>
    </source>
</evidence>
<proteinExistence type="predicted"/>
<feature type="transmembrane region" description="Helical" evidence="1">
    <location>
        <begin position="24"/>
        <end position="47"/>
    </location>
</feature>
<organism evidence="2 3">
    <name type="scientific">Streptomyces litchfieldiae</name>
    <dbReference type="NCBI Taxonomy" id="3075543"/>
    <lineage>
        <taxon>Bacteria</taxon>
        <taxon>Bacillati</taxon>
        <taxon>Actinomycetota</taxon>
        <taxon>Actinomycetes</taxon>
        <taxon>Kitasatosporales</taxon>
        <taxon>Streptomycetaceae</taxon>
        <taxon>Streptomyces</taxon>
    </lineage>
</organism>
<gene>
    <name evidence="2" type="ORF">RM590_29060</name>
</gene>
<feature type="transmembrane region" description="Helical" evidence="1">
    <location>
        <begin position="59"/>
        <end position="81"/>
    </location>
</feature>
<reference evidence="3" key="1">
    <citation type="submission" date="2023-07" db="EMBL/GenBank/DDBJ databases">
        <title>30 novel species of actinomycetes from the DSMZ collection.</title>
        <authorList>
            <person name="Nouioui I."/>
        </authorList>
    </citation>
    <scope>NUCLEOTIDE SEQUENCE [LARGE SCALE GENOMIC DNA]</scope>
    <source>
        <strain evidence="3">DSM 44938</strain>
    </source>
</reference>
<dbReference type="Proteomes" id="UP001183246">
    <property type="component" value="Unassembled WGS sequence"/>
</dbReference>
<dbReference type="EMBL" id="JAVREL010000022">
    <property type="protein sequence ID" value="MDT0346604.1"/>
    <property type="molecule type" value="Genomic_DNA"/>
</dbReference>
<dbReference type="RefSeq" id="WP_311707731.1">
    <property type="nucleotide sequence ID" value="NZ_JAVREL010000022.1"/>
</dbReference>
<keyword evidence="1" id="KW-0812">Transmembrane</keyword>
<keyword evidence="1" id="KW-0472">Membrane</keyword>
<dbReference type="Pfam" id="PF19870">
    <property type="entry name" value="DUF6343"/>
    <property type="match status" value="1"/>
</dbReference>
<accession>A0ABU2MZW8</accession>
<sequence>MGRGRHARTGTEPITAYSALRLRLLLSGIFLPFFLIVAVLLAVWWTGSDANDSPSSGELAALTLACAVLALIAAIDILVVLRRRRSGRGSGQQP</sequence>
<evidence type="ECO:0000313" key="3">
    <source>
        <dbReference type="Proteomes" id="UP001183246"/>
    </source>
</evidence>
<keyword evidence="1" id="KW-1133">Transmembrane helix</keyword>
<keyword evidence="3" id="KW-1185">Reference proteome</keyword>
<protein>
    <submittedName>
        <fullName evidence="2">DUF6343 family protein</fullName>
    </submittedName>
</protein>
<name>A0ABU2MZW8_9ACTN</name>
<evidence type="ECO:0000256" key="1">
    <source>
        <dbReference type="SAM" id="Phobius"/>
    </source>
</evidence>
<dbReference type="InterPro" id="IPR045924">
    <property type="entry name" value="DUF6343"/>
</dbReference>